<evidence type="ECO:0000313" key="3">
    <source>
        <dbReference type="Proteomes" id="UP000283895"/>
    </source>
</evidence>
<comment type="caution">
    <text evidence="2">The sequence shown here is derived from an EMBL/GenBank/DDBJ whole genome shotgun (WGS) entry which is preliminary data.</text>
</comment>
<sequence length="593" mass="66864">MPSSQDIEVSILAQPDIGRLPEYPYPDGSQASIHLRAPNDTAGDKSTQTAHIIDSTRLTKAKSTVSVYIPSVPGAQFWINYVVEKEPTPPCHLFFKLYMNGRHITSWGIDPRIKNEGRVEKALYEPSARWDHEDNGTVMKQNGIEARYFHFLCGQQEKCVAEDGGLIEVQVFRAKGRKRRAAKLDQYRHQEQYGIAAPSGGLLDNPQDVTFFDFLLIDPKDAPFASFRFHYRSWENLRQLNFIPHDDSRTSVSVSTKTVTPDLTSTPHADGALQKEGSPEPTVVLPDTDESVFDDSGCSEESTMETESNIKPRRNSMFILRTPPQLRPRSATSHNLPQPSKTLRDGVPHGVPDSYLQRPLPDRPLPELPISRPDNVWVSRSRKSSSASAAPSVTPSLRSYVKDGSFLDESVEYGQAQKVHICRRQTGTSPDQERASPDPNDTSISNYEGSPLAEEDPKERNSLLLSPGNYLARTGSMLEKQIPRLEDKHNLPLGEKERSGIPEKKDVHSDYSEMGIDFSRFPHLQLSESDWIRRTPSPTTPRGILSPKRLWNTLRRNKSRSPLRDTHDEMMARNRSTPNLAGQEWNGRHGNWM</sequence>
<proteinExistence type="predicted"/>
<name>A0A423WS73_9PEZI</name>
<feature type="region of interest" description="Disordered" evidence="1">
    <location>
        <begin position="423"/>
        <end position="463"/>
    </location>
</feature>
<protein>
    <submittedName>
        <fullName evidence="2">Uncharacterized protein</fullName>
    </submittedName>
</protein>
<accession>A0A423WS73</accession>
<feature type="compositionally biased region" description="Polar residues" evidence="1">
    <location>
        <begin position="439"/>
        <end position="448"/>
    </location>
</feature>
<organism evidence="2 3">
    <name type="scientific">Cytospora schulzeri</name>
    <dbReference type="NCBI Taxonomy" id="448051"/>
    <lineage>
        <taxon>Eukaryota</taxon>
        <taxon>Fungi</taxon>
        <taxon>Dikarya</taxon>
        <taxon>Ascomycota</taxon>
        <taxon>Pezizomycotina</taxon>
        <taxon>Sordariomycetes</taxon>
        <taxon>Sordariomycetidae</taxon>
        <taxon>Diaporthales</taxon>
        <taxon>Cytosporaceae</taxon>
        <taxon>Cytospora</taxon>
    </lineage>
</organism>
<feature type="compositionally biased region" description="Low complexity" evidence="1">
    <location>
        <begin position="250"/>
        <end position="260"/>
    </location>
</feature>
<dbReference type="AlphaFoldDB" id="A0A423WS73"/>
<evidence type="ECO:0000256" key="1">
    <source>
        <dbReference type="SAM" id="MobiDB-lite"/>
    </source>
</evidence>
<feature type="region of interest" description="Disordered" evidence="1">
    <location>
        <begin position="248"/>
        <end position="373"/>
    </location>
</feature>
<reference evidence="2 3" key="1">
    <citation type="submission" date="2015-09" db="EMBL/GenBank/DDBJ databases">
        <title>Host preference determinants of Valsa canker pathogens revealed by comparative genomics.</title>
        <authorList>
            <person name="Yin Z."/>
            <person name="Huang L."/>
        </authorList>
    </citation>
    <scope>NUCLEOTIDE SEQUENCE [LARGE SCALE GENOMIC DNA]</scope>
    <source>
        <strain evidence="2 3">03-1</strain>
    </source>
</reference>
<keyword evidence="3" id="KW-1185">Reference proteome</keyword>
<feature type="compositionally biased region" description="Polar residues" evidence="1">
    <location>
        <begin position="330"/>
        <end position="341"/>
    </location>
</feature>
<dbReference type="STRING" id="356882.A0A423WS73"/>
<dbReference type="OrthoDB" id="436496at2759"/>
<gene>
    <name evidence="2" type="ORF">VMCG_04680</name>
</gene>
<dbReference type="EMBL" id="LKEA01000011">
    <property type="protein sequence ID" value="ROW06148.1"/>
    <property type="molecule type" value="Genomic_DNA"/>
</dbReference>
<dbReference type="Proteomes" id="UP000283895">
    <property type="component" value="Unassembled WGS sequence"/>
</dbReference>
<evidence type="ECO:0000313" key="2">
    <source>
        <dbReference type="EMBL" id="ROW06148.1"/>
    </source>
</evidence>
<feature type="compositionally biased region" description="Polar residues" evidence="1">
    <location>
        <begin position="299"/>
        <end position="309"/>
    </location>
</feature>